<dbReference type="OrthoDB" id="74360at2759"/>
<dbReference type="GO" id="GO:0050660">
    <property type="term" value="F:flavin adenine dinucleotide binding"/>
    <property type="evidence" value="ECO:0007669"/>
    <property type="project" value="InterPro"/>
</dbReference>
<dbReference type="GO" id="GO:0050661">
    <property type="term" value="F:NADP binding"/>
    <property type="evidence" value="ECO:0007669"/>
    <property type="project" value="InterPro"/>
</dbReference>
<dbReference type="SUPFAM" id="SSF51905">
    <property type="entry name" value="FAD/NAD(P)-binding domain"/>
    <property type="match status" value="1"/>
</dbReference>
<comment type="similarity">
    <text evidence="1">Belongs to the FAD-binding monooxygenase family.</text>
</comment>
<dbReference type="PANTHER" id="PTHR42877:SF7">
    <property type="entry name" value="FLAVIN-BINDING MONOOXYGENASE-RELATED"/>
    <property type="match status" value="1"/>
</dbReference>
<dbReference type="EMBL" id="KZ613961">
    <property type="protein sequence ID" value="PMD31670.1"/>
    <property type="molecule type" value="Genomic_DNA"/>
</dbReference>
<dbReference type="Gene3D" id="3.50.50.60">
    <property type="entry name" value="FAD/NAD(P)-binding domain"/>
    <property type="match status" value="2"/>
</dbReference>
<dbReference type="GO" id="GO:0004499">
    <property type="term" value="F:N,N-dimethylaniline monooxygenase activity"/>
    <property type="evidence" value="ECO:0007669"/>
    <property type="project" value="InterPro"/>
</dbReference>
<evidence type="ECO:0000256" key="2">
    <source>
        <dbReference type="ARBA" id="ARBA00022630"/>
    </source>
</evidence>
<dbReference type="Proteomes" id="UP000235786">
    <property type="component" value="Unassembled WGS sequence"/>
</dbReference>
<reference evidence="5 6" key="1">
    <citation type="submission" date="2016-04" db="EMBL/GenBank/DDBJ databases">
        <title>A degradative enzymes factory behind the ericoid mycorrhizal symbiosis.</title>
        <authorList>
            <consortium name="DOE Joint Genome Institute"/>
            <person name="Martino E."/>
            <person name="Morin E."/>
            <person name="Grelet G."/>
            <person name="Kuo A."/>
            <person name="Kohler A."/>
            <person name="Daghino S."/>
            <person name="Barry K."/>
            <person name="Choi C."/>
            <person name="Cichocki N."/>
            <person name="Clum A."/>
            <person name="Copeland A."/>
            <person name="Hainaut M."/>
            <person name="Haridas S."/>
            <person name="Labutti K."/>
            <person name="Lindquist E."/>
            <person name="Lipzen A."/>
            <person name="Khouja H.-R."/>
            <person name="Murat C."/>
            <person name="Ohm R."/>
            <person name="Olson A."/>
            <person name="Spatafora J."/>
            <person name="Veneault-Fourrey C."/>
            <person name="Henrissat B."/>
            <person name="Grigoriev I."/>
            <person name="Martin F."/>
            <person name="Perotto S."/>
        </authorList>
    </citation>
    <scope>NUCLEOTIDE SEQUENCE [LARGE SCALE GENOMIC DNA]</scope>
    <source>
        <strain evidence="5 6">F</strain>
    </source>
</reference>
<sequence length="545" mass="62427">MVHENEFYRQSFSDYVVTEAPAFTKRPMRVIVVGAGAAGLQVAYKAERQLENVTVHVYEKNNNIGGTWLENRYPGCTCDIPSHSYQWSFARNPEWTSYYSSAEEIWRYMKNWAVESGIEKYVQFKHTVQQAKWIEEESIWEVTIKRPDGTLFVDSAEILASCHGVLNTWKYPDIPGIEKFAGKLMHSAAWDSEYDLTDKVVAVIGGGSSAVQIIPSIQKKVKKLYPFLRSPKKEFAENPDALNQYCRDVEGELNKRFTLMHLDSVDQKLSRAYVQKSMEEQLEHDSVLTKQLIPNFALGCRRMTPGSDYLSSLRRPNVEVITQSATEFTKNGIIDALGNEIKVDVIICATGFNVTSPAYNIIGQNGKTLKDTWGDFPSAYLSIMMRGFPNMFYFIGPNGPGSHGSILPVLEWHTRYMFKVLTHMQRTSIKHLQPKEAAMKDAYAHTHELLKRTAWSSKCSSWFKNGKTHGPVTAIWPGSRMHYFEVLKEPRYEDFDVEYRGNRFSFLGNGYTRTELDPLADPVWYFDVLREELEKGTKAFDNLSY</sequence>
<keyword evidence="3" id="KW-0274">FAD</keyword>
<organism evidence="5 6">
    <name type="scientific">Hyaloscypha variabilis (strain UAMH 11265 / GT02V1 / F)</name>
    <name type="common">Meliniomyces variabilis</name>
    <dbReference type="NCBI Taxonomy" id="1149755"/>
    <lineage>
        <taxon>Eukaryota</taxon>
        <taxon>Fungi</taxon>
        <taxon>Dikarya</taxon>
        <taxon>Ascomycota</taxon>
        <taxon>Pezizomycotina</taxon>
        <taxon>Leotiomycetes</taxon>
        <taxon>Helotiales</taxon>
        <taxon>Hyaloscyphaceae</taxon>
        <taxon>Hyaloscypha</taxon>
        <taxon>Hyaloscypha variabilis</taxon>
    </lineage>
</organism>
<evidence type="ECO:0000313" key="6">
    <source>
        <dbReference type="Proteomes" id="UP000235786"/>
    </source>
</evidence>
<dbReference type="PRINTS" id="PR00368">
    <property type="entry name" value="FADPNR"/>
</dbReference>
<evidence type="ECO:0000256" key="3">
    <source>
        <dbReference type="ARBA" id="ARBA00022827"/>
    </source>
</evidence>
<keyword evidence="4" id="KW-0560">Oxidoreductase</keyword>
<keyword evidence="2" id="KW-0285">Flavoprotein</keyword>
<proteinExistence type="inferred from homology"/>
<dbReference type="InterPro" id="IPR036188">
    <property type="entry name" value="FAD/NAD-bd_sf"/>
</dbReference>
<evidence type="ECO:0000256" key="1">
    <source>
        <dbReference type="ARBA" id="ARBA00010139"/>
    </source>
</evidence>
<dbReference type="InterPro" id="IPR051209">
    <property type="entry name" value="FAD-bind_Monooxygenase_sf"/>
</dbReference>
<dbReference type="PRINTS" id="PR00469">
    <property type="entry name" value="PNDRDTASEII"/>
</dbReference>
<dbReference type="AlphaFoldDB" id="A0A2J6QZH9"/>
<dbReference type="PANTHER" id="PTHR42877">
    <property type="entry name" value="L-ORNITHINE N(5)-MONOOXYGENASE-RELATED"/>
    <property type="match status" value="1"/>
</dbReference>
<evidence type="ECO:0000313" key="5">
    <source>
        <dbReference type="EMBL" id="PMD31670.1"/>
    </source>
</evidence>
<keyword evidence="6" id="KW-1185">Reference proteome</keyword>
<evidence type="ECO:0000256" key="4">
    <source>
        <dbReference type="ARBA" id="ARBA00023002"/>
    </source>
</evidence>
<dbReference type="InterPro" id="IPR020946">
    <property type="entry name" value="Flavin_mOase-like"/>
</dbReference>
<dbReference type="Pfam" id="PF00743">
    <property type="entry name" value="FMO-like"/>
    <property type="match status" value="1"/>
</dbReference>
<accession>A0A2J6QZH9</accession>
<gene>
    <name evidence="5" type="ORF">L207DRAFT_610268</name>
</gene>
<protein>
    <submittedName>
        <fullName evidence="5">FAD/NAD(P)-binding domain-containing protein</fullName>
    </submittedName>
</protein>
<name>A0A2J6QZH9_HYAVF</name>